<proteinExistence type="inferred from homology"/>
<dbReference type="Proteomes" id="UP000036410">
    <property type="component" value="Chromosome"/>
</dbReference>
<comment type="similarity">
    <text evidence="1">Belongs to the barstar family.</text>
</comment>
<dbReference type="Gene3D" id="3.30.370.10">
    <property type="entry name" value="Barstar-like"/>
    <property type="match status" value="1"/>
</dbReference>
<gene>
    <name evidence="3" type="ORF">AS52_01828</name>
</gene>
<reference evidence="3 4" key="1">
    <citation type="submission" date="2015-01" db="EMBL/GenBank/DDBJ databases">
        <title>Genome sequence of bacillus megaterium Q3.</title>
        <authorList>
            <person name="Wang Y."/>
            <person name="Luo K."/>
            <person name="Bai L."/>
            <person name="Luo F."/>
        </authorList>
    </citation>
    <scope>NUCLEOTIDE SEQUENCE [LARGE SCALE GENOMIC DNA]</scope>
    <source>
        <strain evidence="3 4">Q3</strain>
    </source>
</reference>
<name>A0A806U462_PRIMG</name>
<dbReference type="SUPFAM" id="SSF52038">
    <property type="entry name" value="Barstar-related"/>
    <property type="match status" value="1"/>
</dbReference>
<sequence>MNLDQLIKLGAPYFHIAVGDTALLFNLQVQARELNKTEFKVIRGKKCRNITGLMDEWAAALQFPDYFGENWAAFDECLNDLDWLPADRYILFITDAHLILKKKKKNFKILINILKNTIQEWTEGRYYDSFPTEPTPFHIIFQCGDVHKEIFQKRLVDAGIELVNTFQLEKQDKALQNFQRAHQFCKNNKENLVQDQICGCFYCLKMFHPMKIEEWIDTDDDTAICPYCGIDSVIGYSSGLPITQEFLRGMKAYWF</sequence>
<evidence type="ECO:0000313" key="4">
    <source>
        <dbReference type="Proteomes" id="UP000036410"/>
    </source>
</evidence>
<feature type="domain" description="Barstar (barnase inhibitor)" evidence="2">
    <location>
        <begin position="39"/>
        <end position="123"/>
    </location>
</feature>
<evidence type="ECO:0000256" key="1">
    <source>
        <dbReference type="ARBA" id="ARBA00006845"/>
    </source>
</evidence>
<organism evidence="3 4">
    <name type="scientific">Priestia megaterium Q3</name>
    <dbReference type="NCBI Taxonomy" id="1452722"/>
    <lineage>
        <taxon>Bacteria</taxon>
        <taxon>Bacillati</taxon>
        <taxon>Bacillota</taxon>
        <taxon>Bacilli</taxon>
        <taxon>Bacillales</taxon>
        <taxon>Bacillaceae</taxon>
        <taxon>Priestia</taxon>
    </lineage>
</organism>
<dbReference type="AlphaFoldDB" id="A0A806U462"/>
<evidence type="ECO:0000259" key="2">
    <source>
        <dbReference type="Pfam" id="PF01337"/>
    </source>
</evidence>
<accession>A0A806U462</accession>
<dbReference type="CDD" id="cd05141">
    <property type="entry name" value="Barstar_evA4336-like"/>
    <property type="match status" value="1"/>
</dbReference>
<dbReference type="InterPro" id="IPR000468">
    <property type="entry name" value="Barstar"/>
</dbReference>
<dbReference type="Pfam" id="PF01337">
    <property type="entry name" value="Barstar"/>
    <property type="match status" value="1"/>
</dbReference>
<dbReference type="InterPro" id="IPR035905">
    <property type="entry name" value="Barstar-like_sf"/>
</dbReference>
<evidence type="ECO:0000313" key="3">
    <source>
        <dbReference type="EMBL" id="AKP76793.1"/>
    </source>
</evidence>
<protein>
    <submittedName>
        <fullName evidence="3">Barstar (Barnase inhibitor)</fullName>
    </submittedName>
</protein>
<dbReference type="EMBL" id="CP010586">
    <property type="protein sequence ID" value="AKP76793.1"/>
    <property type="molecule type" value="Genomic_DNA"/>
</dbReference>